<comment type="similarity">
    <text evidence="4">Belongs to the class I-like SAM-binding methyltransferase superfamily.</text>
</comment>
<keyword evidence="3" id="KW-0949">S-adenosyl-L-methionine</keyword>
<comment type="pathway">
    <text evidence="1">Secondary metabolite biosynthesis.</text>
</comment>
<proteinExistence type="inferred from homology"/>
<gene>
    <name evidence="5" type="ORF">P691DRAFT_804387</name>
</gene>
<comment type="caution">
    <text evidence="5">The sequence shown here is derived from an EMBL/GenBank/DDBJ whole genome shotgun (WGS) entry which is preliminary data.</text>
</comment>
<evidence type="ECO:0000256" key="3">
    <source>
        <dbReference type="ARBA" id="ARBA00022691"/>
    </source>
</evidence>
<dbReference type="OrthoDB" id="2094832at2759"/>
<name>A0A9P5X818_9AGAR</name>
<dbReference type="EMBL" id="MU151252">
    <property type="protein sequence ID" value="KAF9446312.1"/>
    <property type="molecule type" value="Genomic_DNA"/>
</dbReference>
<dbReference type="InterPro" id="IPR029063">
    <property type="entry name" value="SAM-dependent_MTases_sf"/>
</dbReference>
<sequence length="299" mass="33381">MSQNGVEQAVKRPLDPTLLNLNEQEAHFFKSLTGIQGDEELREHIIQVQTKAYGVYGYPCIQSFSFTTLKISRLPAYKQALQLSQTRPGAILLDIGCCFGNDLRKAVVDGWPVENAVASDLQAAFWNYGHELFKSTPETFPAGFVPGDSFSSTLIEPREPSYSKPLTARPSDLRTLESLTPLQGHISAIHASSFFHLFDEEGQLLLGKQLATLMSPEPGSIIFGSHGGRAVKGLRTEVINARGGHSFCHSPESWKELWDGEIFEKGSVRVEAKLIERERRSTDRPGFIRHWLVWSVTRI</sequence>
<evidence type="ECO:0000256" key="2">
    <source>
        <dbReference type="ARBA" id="ARBA00022679"/>
    </source>
</evidence>
<organism evidence="5 6">
    <name type="scientific">Macrolepiota fuliginosa MF-IS2</name>
    <dbReference type="NCBI Taxonomy" id="1400762"/>
    <lineage>
        <taxon>Eukaryota</taxon>
        <taxon>Fungi</taxon>
        <taxon>Dikarya</taxon>
        <taxon>Basidiomycota</taxon>
        <taxon>Agaricomycotina</taxon>
        <taxon>Agaricomycetes</taxon>
        <taxon>Agaricomycetidae</taxon>
        <taxon>Agaricales</taxon>
        <taxon>Agaricineae</taxon>
        <taxon>Agaricaceae</taxon>
        <taxon>Macrolepiota</taxon>
    </lineage>
</organism>
<dbReference type="Proteomes" id="UP000807342">
    <property type="component" value="Unassembled WGS sequence"/>
</dbReference>
<dbReference type="GO" id="GO:0016740">
    <property type="term" value="F:transferase activity"/>
    <property type="evidence" value="ECO:0007669"/>
    <property type="project" value="UniProtKB-KW"/>
</dbReference>
<dbReference type="InterPro" id="IPR051654">
    <property type="entry name" value="Meroterpenoid_MTases"/>
</dbReference>
<dbReference type="PANTHER" id="PTHR35897">
    <property type="entry name" value="METHYLTRANSFERASE AUSD"/>
    <property type="match status" value="1"/>
</dbReference>
<accession>A0A9P5X818</accession>
<evidence type="ECO:0000256" key="1">
    <source>
        <dbReference type="ARBA" id="ARBA00005179"/>
    </source>
</evidence>
<evidence type="ECO:0008006" key="7">
    <source>
        <dbReference type="Google" id="ProtNLM"/>
    </source>
</evidence>
<dbReference type="PANTHER" id="PTHR35897:SF1">
    <property type="entry name" value="METHYLTRANSFERASE AUSD"/>
    <property type="match status" value="1"/>
</dbReference>
<evidence type="ECO:0000313" key="6">
    <source>
        <dbReference type="Proteomes" id="UP000807342"/>
    </source>
</evidence>
<protein>
    <recommendedName>
        <fullName evidence="7">Methyltransferase ausD</fullName>
    </recommendedName>
</protein>
<evidence type="ECO:0000256" key="4">
    <source>
        <dbReference type="ARBA" id="ARBA00038314"/>
    </source>
</evidence>
<dbReference type="AlphaFoldDB" id="A0A9P5X818"/>
<keyword evidence="2" id="KW-0808">Transferase</keyword>
<dbReference type="SUPFAM" id="SSF53335">
    <property type="entry name" value="S-adenosyl-L-methionine-dependent methyltransferases"/>
    <property type="match status" value="1"/>
</dbReference>
<evidence type="ECO:0000313" key="5">
    <source>
        <dbReference type="EMBL" id="KAF9446312.1"/>
    </source>
</evidence>
<reference evidence="5" key="1">
    <citation type="submission" date="2020-11" db="EMBL/GenBank/DDBJ databases">
        <authorList>
            <consortium name="DOE Joint Genome Institute"/>
            <person name="Ahrendt S."/>
            <person name="Riley R."/>
            <person name="Andreopoulos W."/>
            <person name="Labutti K."/>
            <person name="Pangilinan J."/>
            <person name="Ruiz-Duenas F.J."/>
            <person name="Barrasa J.M."/>
            <person name="Sanchez-Garcia M."/>
            <person name="Camarero S."/>
            <person name="Miyauchi S."/>
            <person name="Serrano A."/>
            <person name="Linde D."/>
            <person name="Babiker R."/>
            <person name="Drula E."/>
            <person name="Ayuso-Fernandez I."/>
            <person name="Pacheco R."/>
            <person name="Padilla G."/>
            <person name="Ferreira P."/>
            <person name="Barriuso J."/>
            <person name="Kellner H."/>
            <person name="Castanera R."/>
            <person name="Alfaro M."/>
            <person name="Ramirez L."/>
            <person name="Pisabarro A.G."/>
            <person name="Kuo A."/>
            <person name="Tritt A."/>
            <person name="Lipzen A."/>
            <person name="He G."/>
            <person name="Yan M."/>
            <person name="Ng V."/>
            <person name="Cullen D."/>
            <person name="Martin F."/>
            <person name="Rosso M.-N."/>
            <person name="Henrissat B."/>
            <person name="Hibbett D."/>
            <person name="Martinez A.T."/>
            <person name="Grigoriev I.V."/>
        </authorList>
    </citation>
    <scope>NUCLEOTIDE SEQUENCE</scope>
    <source>
        <strain evidence="5">MF-IS2</strain>
    </source>
</reference>
<keyword evidence="6" id="KW-1185">Reference proteome</keyword>